<protein>
    <submittedName>
        <fullName evidence="1">Uncharacterized protein</fullName>
    </submittedName>
</protein>
<reference evidence="1 2" key="1">
    <citation type="submission" date="2018-10" db="EMBL/GenBank/DDBJ databases">
        <title>Genomic Encyclopedia of Archaeal and Bacterial Type Strains, Phase II (KMG-II): from individual species to whole genera.</title>
        <authorList>
            <person name="Goeker M."/>
        </authorList>
    </citation>
    <scope>NUCLEOTIDE SEQUENCE [LARGE SCALE GENOMIC DNA]</scope>
    <source>
        <strain evidence="1 2">DSM 29466</strain>
    </source>
</reference>
<gene>
    <name evidence="1" type="ORF">BCF46_2474</name>
</gene>
<dbReference type="OrthoDB" id="7745929at2"/>
<name>A0A497VMT8_9RHOB</name>
<dbReference type="RefSeq" id="WP_121024661.1">
    <property type="nucleotide sequence ID" value="NZ_RCCE01000004.1"/>
</dbReference>
<evidence type="ECO:0000313" key="2">
    <source>
        <dbReference type="Proteomes" id="UP000269157"/>
    </source>
</evidence>
<evidence type="ECO:0000313" key="1">
    <source>
        <dbReference type="EMBL" id="RLJ41515.1"/>
    </source>
</evidence>
<accession>A0A497VMT8</accession>
<sequence length="97" mass="10503">MTETTETPIEALKAATEENTLPMAQLALLGTVETPGETRALLRHGNNRVEIVRIGDVIGGRKIVAIETSAVIFARKGVAERLEIPERDAQDQRPDAA</sequence>
<dbReference type="Gene3D" id="2.30.30.830">
    <property type="match status" value="1"/>
</dbReference>
<organism evidence="1 2">
    <name type="scientific">Litoreibacter meonggei</name>
    <dbReference type="NCBI Taxonomy" id="1049199"/>
    <lineage>
        <taxon>Bacteria</taxon>
        <taxon>Pseudomonadati</taxon>
        <taxon>Pseudomonadota</taxon>
        <taxon>Alphaproteobacteria</taxon>
        <taxon>Rhodobacterales</taxon>
        <taxon>Roseobacteraceae</taxon>
        <taxon>Litoreibacter</taxon>
    </lineage>
</organism>
<dbReference type="AlphaFoldDB" id="A0A497VMT8"/>
<comment type="caution">
    <text evidence="1">The sequence shown here is derived from an EMBL/GenBank/DDBJ whole genome shotgun (WGS) entry which is preliminary data.</text>
</comment>
<dbReference type="EMBL" id="RCCE01000004">
    <property type="protein sequence ID" value="RLJ41515.1"/>
    <property type="molecule type" value="Genomic_DNA"/>
</dbReference>
<keyword evidence="2" id="KW-1185">Reference proteome</keyword>
<dbReference type="Proteomes" id="UP000269157">
    <property type="component" value="Unassembled WGS sequence"/>
</dbReference>
<proteinExistence type="predicted"/>